<evidence type="ECO:0000256" key="1">
    <source>
        <dbReference type="ARBA" id="ARBA00004196"/>
    </source>
</evidence>
<dbReference type="PANTHER" id="PTHR30532:SF24">
    <property type="entry name" value="FERRIC ENTEROBACTIN-BINDING PERIPLASMIC PROTEIN FEPB"/>
    <property type="match status" value="1"/>
</dbReference>
<dbReference type="SUPFAM" id="SSF53807">
    <property type="entry name" value="Helical backbone' metal receptor"/>
    <property type="match status" value="1"/>
</dbReference>
<evidence type="ECO:0000256" key="3">
    <source>
        <dbReference type="ARBA" id="ARBA00022448"/>
    </source>
</evidence>
<evidence type="ECO:0000256" key="5">
    <source>
        <dbReference type="SAM" id="SignalP"/>
    </source>
</evidence>
<comment type="subcellular location">
    <subcellularLocation>
        <location evidence="1">Cell envelope</location>
    </subcellularLocation>
</comment>
<feature type="domain" description="Fe/B12 periplasmic-binding" evidence="6">
    <location>
        <begin position="62"/>
        <end position="344"/>
    </location>
</feature>
<dbReference type="PROSITE" id="PS51257">
    <property type="entry name" value="PROKAR_LIPOPROTEIN"/>
    <property type="match status" value="1"/>
</dbReference>
<evidence type="ECO:0000313" key="7">
    <source>
        <dbReference type="EMBL" id="BAU94526.1"/>
    </source>
</evidence>
<dbReference type="KEGG" id="csur:N24_0264"/>
<dbReference type="EMBL" id="AP017369">
    <property type="protein sequence ID" value="BAU94526.1"/>
    <property type="molecule type" value="Genomic_DNA"/>
</dbReference>
<comment type="similarity">
    <text evidence="2">Belongs to the bacterial solute-binding protein 8 family.</text>
</comment>
<evidence type="ECO:0000313" key="8">
    <source>
        <dbReference type="Proteomes" id="UP000218244"/>
    </source>
</evidence>
<protein>
    <submittedName>
        <fullName evidence="7">Iron ABC transport system substrate-binding protein</fullName>
    </submittedName>
</protein>
<evidence type="ECO:0000259" key="6">
    <source>
        <dbReference type="PROSITE" id="PS50983"/>
    </source>
</evidence>
<reference evidence="7 8" key="1">
    <citation type="submission" date="2016-02" db="EMBL/GenBank/DDBJ databases">
        <title>Corynebacterium glutamicum N24 whole genome sequencing project.</title>
        <authorList>
            <person name="Matsutani M."/>
            <person name="Nangtapong N."/>
            <person name="Yakushi T."/>
            <person name="Matsushita K."/>
        </authorList>
    </citation>
    <scope>NUCLEOTIDE SEQUENCE [LARGE SCALE GENOMIC DNA]</scope>
    <source>
        <strain evidence="7 8">N24</strain>
    </source>
</reference>
<dbReference type="AlphaFoldDB" id="A0A160PMK4"/>
<evidence type="ECO:0000256" key="2">
    <source>
        <dbReference type="ARBA" id="ARBA00008814"/>
    </source>
</evidence>
<dbReference type="InterPro" id="IPR002491">
    <property type="entry name" value="ABC_transptr_periplasmic_BD"/>
</dbReference>
<accession>A0A160PMK4</accession>
<dbReference type="PANTHER" id="PTHR30532">
    <property type="entry name" value="IRON III DICITRATE-BINDING PERIPLASMIC PROTEIN"/>
    <property type="match status" value="1"/>
</dbReference>
<dbReference type="Pfam" id="PF01497">
    <property type="entry name" value="Peripla_BP_2"/>
    <property type="match status" value="1"/>
</dbReference>
<sequence>MHAVRRRSFAAALLVTLLFVAGCTGANSAAPETDTSENSSGAFPLSVSHAFGKTDIPQKPEKVVTIGWIAHDITAALGVTPVAVSSTSSDAGNGYSPWFEDQVENENNDELPLILTQTSDGPDYEEILALEPDLIFAPHSGVTEVQYERLSEIAPTVPYEQEAWLSGTWQHVTEFAGTVLGESERAEQLIKDTEQTIADAAAEHPRLQGTTIAFGVNLFEGSDQLSFYTSPEDPRVALIHDFGLVDAPGLSELEADGFTSSISLENLNDIDAEVFVAWGKPEQSQRTLDNPVAQRWAPIAEGRYYFTEDSDMTMAMSAPNVLSIPWLIEEGFLDDVEEALDGGAVIRSAP</sequence>
<keyword evidence="4 5" id="KW-0732">Signal</keyword>
<evidence type="ECO:0000256" key="4">
    <source>
        <dbReference type="ARBA" id="ARBA00022729"/>
    </source>
</evidence>
<feature type="signal peptide" evidence="5">
    <location>
        <begin position="1"/>
        <end position="29"/>
    </location>
</feature>
<dbReference type="CDD" id="cd01146">
    <property type="entry name" value="FhuD"/>
    <property type="match status" value="1"/>
</dbReference>
<dbReference type="Gene3D" id="3.40.50.1980">
    <property type="entry name" value="Nitrogenase molybdenum iron protein domain"/>
    <property type="match status" value="2"/>
</dbReference>
<organism evidence="7 8">
    <name type="scientific">Corynebacterium suranareeae</name>
    <dbReference type="NCBI Taxonomy" id="2506452"/>
    <lineage>
        <taxon>Bacteria</taxon>
        <taxon>Bacillati</taxon>
        <taxon>Actinomycetota</taxon>
        <taxon>Actinomycetes</taxon>
        <taxon>Mycobacteriales</taxon>
        <taxon>Corynebacteriaceae</taxon>
        <taxon>Corynebacterium</taxon>
    </lineage>
</organism>
<dbReference type="GO" id="GO:1901678">
    <property type="term" value="P:iron coordination entity transport"/>
    <property type="evidence" value="ECO:0007669"/>
    <property type="project" value="UniProtKB-ARBA"/>
</dbReference>
<proteinExistence type="inferred from homology"/>
<feature type="chain" id="PRO_5038992104" evidence="5">
    <location>
        <begin position="30"/>
        <end position="350"/>
    </location>
</feature>
<dbReference type="GO" id="GO:0030288">
    <property type="term" value="C:outer membrane-bounded periplasmic space"/>
    <property type="evidence" value="ECO:0007669"/>
    <property type="project" value="TreeGrafter"/>
</dbReference>
<dbReference type="InterPro" id="IPR051313">
    <property type="entry name" value="Bact_iron-sidero_bind"/>
</dbReference>
<dbReference type="Proteomes" id="UP000218244">
    <property type="component" value="Chromosome"/>
</dbReference>
<name>A0A160PMK4_9CORY</name>
<gene>
    <name evidence="7" type="ORF">N24_0264</name>
</gene>
<keyword evidence="8" id="KW-1185">Reference proteome</keyword>
<dbReference type="PROSITE" id="PS50983">
    <property type="entry name" value="FE_B12_PBP"/>
    <property type="match status" value="1"/>
</dbReference>
<keyword evidence="3" id="KW-0813">Transport</keyword>
<dbReference type="RefSeq" id="WP_096453663.1">
    <property type="nucleotide sequence ID" value="NZ_AP017369.1"/>
</dbReference>